<dbReference type="EMBL" id="JAMQCR010000002">
    <property type="protein sequence ID" value="MCM2534592.1"/>
    <property type="molecule type" value="Genomic_DNA"/>
</dbReference>
<dbReference type="EMBL" id="JAMQCR010000002">
    <property type="protein sequence ID" value="MCM2534869.1"/>
    <property type="molecule type" value="Genomic_DNA"/>
</dbReference>
<evidence type="ECO:0000313" key="3">
    <source>
        <dbReference type="EMBL" id="MCM2534869.1"/>
    </source>
</evidence>
<evidence type="ECO:0000313" key="2">
    <source>
        <dbReference type="EMBL" id="MCM2534592.1"/>
    </source>
</evidence>
<sequence length="103" mass="12311">MGTKGKKSKTYTFELKMEAMRLRELGYTNPQIAEKLNIADRDRVKVWWRNYRKDGEAAFIDKRGRHKESKDTDRYVKKLEMENAILKKYLEILNKEGRKLGSR</sequence>
<evidence type="ECO:0000313" key="5">
    <source>
        <dbReference type="Proteomes" id="UP001523262"/>
    </source>
</evidence>
<comment type="caution">
    <text evidence="2">The sequence shown here is derived from an EMBL/GenBank/DDBJ whole genome shotgun (WGS) entry which is preliminary data.</text>
</comment>
<evidence type="ECO:0000313" key="4">
    <source>
        <dbReference type="EMBL" id="MCM2535931.1"/>
    </source>
</evidence>
<feature type="domain" description="Insertion element IS150 protein InsJ-like helix-turn-helix" evidence="1">
    <location>
        <begin position="22"/>
        <end position="65"/>
    </location>
</feature>
<reference evidence="2 5" key="1">
    <citation type="submission" date="2022-06" db="EMBL/GenBank/DDBJ databases">
        <authorList>
            <person name="Jeon C.O."/>
        </authorList>
    </citation>
    <scope>NUCLEOTIDE SEQUENCE [LARGE SCALE GENOMIC DNA]</scope>
    <source>
        <strain evidence="2 5">KCTC 13943</strain>
    </source>
</reference>
<gene>
    <name evidence="2" type="ORF">NDK43_22430</name>
    <name evidence="3" type="ORF">NDK43_24155</name>
    <name evidence="4" type="ORF">NDK43_31130</name>
</gene>
<dbReference type="SUPFAM" id="SSF46689">
    <property type="entry name" value="Homeodomain-like"/>
    <property type="match status" value="1"/>
</dbReference>
<dbReference type="Proteomes" id="UP001523262">
    <property type="component" value="Unassembled WGS sequence"/>
</dbReference>
<organism evidence="2 5">
    <name type="scientific">Neobacillus pocheonensis</name>
    <dbReference type="NCBI Taxonomy" id="363869"/>
    <lineage>
        <taxon>Bacteria</taxon>
        <taxon>Bacillati</taxon>
        <taxon>Bacillota</taxon>
        <taxon>Bacilli</taxon>
        <taxon>Bacillales</taxon>
        <taxon>Bacillaceae</taxon>
        <taxon>Neobacillus</taxon>
    </lineage>
</organism>
<name>A0ABT0WHP4_9BACI</name>
<dbReference type="InterPro" id="IPR055247">
    <property type="entry name" value="InsJ-like_HTH"/>
</dbReference>
<evidence type="ECO:0000259" key="1">
    <source>
        <dbReference type="Pfam" id="PF13518"/>
    </source>
</evidence>
<dbReference type="EMBL" id="JAMQCR010000003">
    <property type="protein sequence ID" value="MCM2535931.1"/>
    <property type="molecule type" value="Genomic_DNA"/>
</dbReference>
<proteinExistence type="predicted"/>
<dbReference type="InterPro" id="IPR009057">
    <property type="entry name" value="Homeodomain-like_sf"/>
</dbReference>
<dbReference type="Pfam" id="PF13518">
    <property type="entry name" value="HTH_28"/>
    <property type="match status" value="1"/>
</dbReference>
<accession>A0ABT0WHP4</accession>
<protein>
    <submittedName>
        <fullName evidence="2">Helix-turn-helix domain-containing protein</fullName>
    </submittedName>
</protein>
<keyword evidence="5" id="KW-1185">Reference proteome</keyword>